<feature type="region of interest" description="Disordered" evidence="1">
    <location>
        <begin position="86"/>
        <end position="152"/>
    </location>
</feature>
<sequence length="503" mass="55499">MAISSKAKKEEAALRKVAKQARAARKEAAKRERKQRLARQRSQQKEGGNGDNSLGAEAGSGKTLKKKGAIILPEELAELRQRLNLDGVNGEAGPEAPATKTKKDRTRGSTTRGPAKAFAEKVLQQSPRTSSSPLGGSSNSKVQEPPHNMEVHHKRKQVRVEVTLHHVPSQHIDVSETTATTLVVDTCKHTKKYRLVLPMPEGLCIDPESAVYEVEYGVLRCVLPIMGEIPSALQEQRQAMLEAFRMQKALRFHMGQDGELKVRTRRALLRKGEAAAAIAAAKKGTESNDGGAKIPVIASRKRGGENQRAEAEMGNSRDNRPAEGDDEEKEIEVNHGGEKKRIRKEQMIMGDETESADVAPQEQQPQKSSSPQQVNNKSNSARRKNAATSNAFEEERRKALAVAKTSGKAAQLTLLERIEQAKAAQERVRQRMLNRQNRREVQMARTQDSFARILQDQKLQLLERAERTTPIVRGSTGARGAAEGRRSDGKRVTFTEPVAADEK</sequence>
<dbReference type="CDD" id="cd00298">
    <property type="entry name" value="ACD_sHsps_p23-like"/>
    <property type="match status" value="1"/>
</dbReference>
<organism evidence="2">
    <name type="scientific">Trypanosoma congolense (strain IL3000)</name>
    <dbReference type="NCBI Taxonomy" id="1068625"/>
    <lineage>
        <taxon>Eukaryota</taxon>
        <taxon>Discoba</taxon>
        <taxon>Euglenozoa</taxon>
        <taxon>Kinetoplastea</taxon>
        <taxon>Metakinetoplastina</taxon>
        <taxon>Trypanosomatida</taxon>
        <taxon>Trypanosomatidae</taxon>
        <taxon>Trypanosoma</taxon>
        <taxon>Nannomonas</taxon>
    </lineage>
</organism>
<feature type="compositionally biased region" description="Basic and acidic residues" evidence="1">
    <location>
        <begin position="482"/>
        <end position="493"/>
    </location>
</feature>
<gene>
    <name evidence="2" type="ORF">TCIL3000_8_950</name>
</gene>
<protein>
    <submittedName>
        <fullName evidence="2">Uncharacterized protein</fullName>
    </submittedName>
</protein>
<feature type="compositionally biased region" description="Basic and acidic residues" evidence="1">
    <location>
        <begin position="302"/>
        <end position="323"/>
    </location>
</feature>
<feature type="region of interest" description="Disordered" evidence="1">
    <location>
        <begin position="1"/>
        <end position="66"/>
    </location>
</feature>
<dbReference type="VEuPathDB" id="TriTrypDB:TcIL3000_8_950"/>
<proteinExistence type="predicted"/>
<dbReference type="AlphaFoldDB" id="G0UR75"/>
<name>G0UR75_TRYCI</name>
<evidence type="ECO:0000256" key="1">
    <source>
        <dbReference type="SAM" id="MobiDB-lite"/>
    </source>
</evidence>
<accession>G0UR75</accession>
<feature type="compositionally biased region" description="Low complexity" evidence="1">
    <location>
        <begin position="126"/>
        <end position="140"/>
    </location>
</feature>
<evidence type="ECO:0000313" key="2">
    <source>
        <dbReference type="EMBL" id="CCC91886.1"/>
    </source>
</evidence>
<reference evidence="2" key="1">
    <citation type="journal article" date="2012" name="Proc. Natl. Acad. Sci. U.S.A.">
        <title>Antigenic diversity is generated by distinct evolutionary mechanisms in African trypanosome species.</title>
        <authorList>
            <person name="Jackson A.P."/>
            <person name="Berry A."/>
            <person name="Aslett M."/>
            <person name="Allison H.C."/>
            <person name="Burton P."/>
            <person name="Vavrova-Anderson J."/>
            <person name="Brown R."/>
            <person name="Browne H."/>
            <person name="Corton N."/>
            <person name="Hauser H."/>
            <person name="Gamble J."/>
            <person name="Gilderthorp R."/>
            <person name="Marcello L."/>
            <person name="McQuillan J."/>
            <person name="Otto T.D."/>
            <person name="Quail M.A."/>
            <person name="Sanders M.J."/>
            <person name="van Tonder A."/>
            <person name="Ginger M.L."/>
            <person name="Field M.C."/>
            <person name="Barry J.D."/>
            <person name="Hertz-Fowler C."/>
            <person name="Berriman M."/>
        </authorList>
    </citation>
    <scope>NUCLEOTIDE SEQUENCE</scope>
    <source>
        <strain evidence="2">IL3000</strain>
    </source>
</reference>
<feature type="region of interest" description="Disordered" evidence="1">
    <location>
        <begin position="280"/>
        <end position="394"/>
    </location>
</feature>
<dbReference type="EMBL" id="HE575321">
    <property type="protein sequence ID" value="CCC91886.1"/>
    <property type="molecule type" value="Genomic_DNA"/>
</dbReference>
<feature type="compositionally biased region" description="Low complexity" evidence="1">
    <location>
        <begin position="360"/>
        <end position="379"/>
    </location>
</feature>
<feature type="region of interest" description="Disordered" evidence="1">
    <location>
        <begin position="470"/>
        <end position="503"/>
    </location>
</feature>